<keyword evidence="2" id="KW-1185">Reference proteome</keyword>
<comment type="caution">
    <text evidence="1">The sequence shown here is derived from an EMBL/GenBank/DDBJ whole genome shotgun (WGS) entry which is preliminary data.</text>
</comment>
<dbReference type="Proteomes" id="UP000821845">
    <property type="component" value="Chromosome 6"/>
</dbReference>
<reference evidence="1" key="1">
    <citation type="submission" date="2020-05" db="EMBL/GenBank/DDBJ databases">
        <title>Large-scale comparative analyses of tick genomes elucidate their genetic diversity and vector capacities.</title>
        <authorList>
            <person name="Jia N."/>
            <person name="Wang J."/>
            <person name="Shi W."/>
            <person name="Du L."/>
            <person name="Sun Y."/>
            <person name="Zhan W."/>
            <person name="Jiang J."/>
            <person name="Wang Q."/>
            <person name="Zhang B."/>
            <person name="Ji P."/>
            <person name="Sakyi L.B."/>
            <person name="Cui X."/>
            <person name="Yuan T."/>
            <person name="Jiang B."/>
            <person name="Yang W."/>
            <person name="Lam T.T.-Y."/>
            <person name="Chang Q."/>
            <person name="Ding S."/>
            <person name="Wang X."/>
            <person name="Zhu J."/>
            <person name="Ruan X."/>
            <person name="Zhao L."/>
            <person name="Wei J."/>
            <person name="Que T."/>
            <person name="Du C."/>
            <person name="Cheng J."/>
            <person name="Dai P."/>
            <person name="Han X."/>
            <person name="Huang E."/>
            <person name="Gao Y."/>
            <person name="Liu J."/>
            <person name="Shao H."/>
            <person name="Ye R."/>
            <person name="Li L."/>
            <person name="Wei W."/>
            <person name="Wang X."/>
            <person name="Wang C."/>
            <person name="Yang T."/>
            <person name="Huo Q."/>
            <person name="Li W."/>
            <person name="Guo W."/>
            <person name="Chen H."/>
            <person name="Zhou L."/>
            <person name="Ni X."/>
            <person name="Tian J."/>
            <person name="Zhou Y."/>
            <person name="Sheng Y."/>
            <person name="Liu T."/>
            <person name="Pan Y."/>
            <person name="Xia L."/>
            <person name="Li J."/>
            <person name="Zhao F."/>
            <person name="Cao W."/>
        </authorList>
    </citation>
    <scope>NUCLEOTIDE SEQUENCE</scope>
    <source>
        <strain evidence="1">Hyas-2018</strain>
    </source>
</reference>
<proteinExistence type="predicted"/>
<organism evidence="1 2">
    <name type="scientific">Hyalomma asiaticum</name>
    <name type="common">Tick</name>
    <dbReference type="NCBI Taxonomy" id="266040"/>
    <lineage>
        <taxon>Eukaryota</taxon>
        <taxon>Metazoa</taxon>
        <taxon>Ecdysozoa</taxon>
        <taxon>Arthropoda</taxon>
        <taxon>Chelicerata</taxon>
        <taxon>Arachnida</taxon>
        <taxon>Acari</taxon>
        <taxon>Parasitiformes</taxon>
        <taxon>Ixodida</taxon>
        <taxon>Ixodoidea</taxon>
        <taxon>Ixodidae</taxon>
        <taxon>Hyalomminae</taxon>
        <taxon>Hyalomma</taxon>
    </lineage>
</organism>
<name>A0ACB7S1D3_HYAAI</name>
<protein>
    <submittedName>
        <fullName evidence="1">Uncharacterized protein</fullName>
    </submittedName>
</protein>
<dbReference type="EMBL" id="CM023486">
    <property type="protein sequence ID" value="KAH6927468.1"/>
    <property type="molecule type" value="Genomic_DNA"/>
</dbReference>
<evidence type="ECO:0000313" key="1">
    <source>
        <dbReference type="EMBL" id="KAH6927468.1"/>
    </source>
</evidence>
<sequence>MLSDCAFRSRFKSEYFVNVDFDELAVPSAQYGADLSALIDSVERSRGAEKVGSLIMRNRVFCYEHQVKHDYARQHVLPLMSRILESHVSVVDNNFTLKYIARAGAVCSAAIHRVTEFCHESEEAILLDSSELVMNHYRKCCDYGVGKEKSWGVDYRKPGRLFVDGSAKALSRSFDGLLPSVAKTLVRYGPEIGQIYDVHRMNRALRSSRRTAQSRTVETEGTATRAFLRCFPGVLRTTRTLAASPLEQFAAGLERASQRKSLLTYHDITLHYCLSRLTFPPPHQSLSQHQQHLWRQLQAHTFLTPARLALFHPGTYSPACRLCGSSIANYQHIFYSCPAHLPPASWHLRSPQQWEAALSSTRPDLQLRLVTWAEDVAARHCLDATTGSLEAAHNAAFQFFKYYFTFWPSHE</sequence>
<accession>A0ACB7S1D3</accession>
<gene>
    <name evidence="1" type="ORF">HPB50_004361</name>
</gene>
<evidence type="ECO:0000313" key="2">
    <source>
        <dbReference type="Proteomes" id="UP000821845"/>
    </source>
</evidence>